<protein>
    <submittedName>
        <fullName evidence="1">Uncharacterized protein</fullName>
    </submittedName>
</protein>
<organism evidence="1 2">
    <name type="scientific">Pistacia integerrima</name>
    <dbReference type="NCBI Taxonomy" id="434235"/>
    <lineage>
        <taxon>Eukaryota</taxon>
        <taxon>Viridiplantae</taxon>
        <taxon>Streptophyta</taxon>
        <taxon>Embryophyta</taxon>
        <taxon>Tracheophyta</taxon>
        <taxon>Spermatophyta</taxon>
        <taxon>Magnoliopsida</taxon>
        <taxon>eudicotyledons</taxon>
        <taxon>Gunneridae</taxon>
        <taxon>Pentapetalae</taxon>
        <taxon>rosids</taxon>
        <taxon>malvids</taxon>
        <taxon>Sapindales</taxon>
        <taxon>Anacardiaceae</taxon>
        <taxon>Pistacia</taxon>
    </lineage>
</organism>
<dbReference type="EMBL" id="CM047738">
    <property type="protein sequence ID" value="KAJ0045957.1"/>
    <property type="molecule type" value="Genomic_DNA"/>
</dbReference>
<dbReference type="Proteomes" id="UP001163603">
    <property type="component" value="Chromosome 3"/>
</dbReference>
<gene>
    <name evidence="1" type="ORF">Pint_05528</name>
</gene>
<evidence type="ECO:0000313" key="1">
    <source>
        <dbReference type="EMBL" id="KAJ0045957.1"/>
    </source>
</evidence>
<reference evidence="2" key="1">
    <citation type="journal article" date="2023" name="G3 (Bethesda)">
        <title>Genome assembly and association tests identify interacting loci associated with vigor, precocity, and sex in interspecific pistachio rootstocks.</title>
        <authorList>
            <person name="Palmer W."/>
            <person name="Jacygrad E."/>
            <person name="Sagayaradj S."/>
            <person name="Cavanaugh K."/>
            <person name="Han R."/>
            <person name="Bertier L."/>
            <person name="Beede B."/>
            <person name="Kafkas S."/>
            <person name="Golino D."/>
            <person name="Preece J."/>
            <person name="Michelmore R."/>
        </authorList>
    </citation>
    <scope>NUCLEOTIDE SEQUENCE [LARGE SCALE GENOMIC DNA]</scope>
</reference>
<comment type="caution">
    <text evidence="1">The sequence shown here is derived from an EMBL/GenBank/DDBJ whole genome shotgun (WGS) entry which is preliminary data.</text>
</comment>
<sequence>MQFIQHLVLWVTRNLRFTYRKLGGHLKEMKTKQGQHEIIWD</sequence>
<keyword evidence="2" id="KW-1185">Reference proteome</keyword>
<name>A0ACC0Z6U2_9ROSI</name>
<proteinExistence type="predicted"/>
<evidence type="ECO:0000313" key="2">
    <source>
        <dbReference type="Proteomes" id="UP001163603"/>
    </source>
</evidence>
<accession>A0ACC0Z6U2</accession>